<evidence type="ECO:0000256" key="2">
    <source>
        <dbReference type="ARBA" id="ARBA00022603"/>
    </source>
</evidence>
<dbReference type="PANTHER" id="PTHR18895">
    <property type="entry name" value="HEMK METHYLTRANSFERASE"/>
    <property type="match status" value="1"/>
</dbReference>
<evidence type="ECO:0000256" key="5">
    <source>
        <dbReference type="ARBA" id="ARBA00048391"/>
    </source>
</evidence>
<dbReference type="AlphaFoldDB" id="A0A3N0YXB2"/>
<evidence type="ECO:0000259" key="7">
    <source>
        <dbReference type="Pfam" id="PF05175"/>
    </source>
</evidence>
<evidence type="ECO:0000256" key="3">
    <source>
        <dbReference type="ARBA" id="ARBA00022679"/>
    </source>
</evidence>
<gene>
    <name evidence="9" type="ORF">DPX16_14975</name>
</gene>
<dbReference type="InterPro" id="IPR050320">
    <property type="entry name" value="N5-glutamine_MTase"/>
</dbReference>
<evidence type="ECO:0000313" key="10">
    <source>
        <dbReference type="Proteomes" id="UP000281406"/>
    </source>
</evidence>
<evidence type="ECO:0000259" key="8">
    <source>
        <dbReference type="Pfam" id="PF17827"/>
    </source>
</evidence>
<feature type="domain" description="Release factor glutamine methyltransferase N-terminal" evidence="8">
    <location>
        <begin position="138"/>
        <end position="209"/>
    </location>
</feature>
<dbReference type="OrthoDB" id="269872at2759"/>
<dbReference type="InterPro" id="IPR007848">
    <property type="entry name" value="Small_mtfrase_dom"/>
</dbReference>
<dbReference type="InterPro" id="IPR029063">
    <property type="entry name" value="SAM-dependent_MTases_sf"/>
</dbReference>
<dbReference type="Pfam" id="PF05175">
    <property type="entry name" value="MTS"/>
    <property type="match status" value="1"/>
</dbReference>
<comment type="caution">
    <text evidence="9">The sequence shown here is derived from an EMBL/GenBank/DDBJ whole genome shotgun (WGS) entry which is preliminary data.</text>
</comment>
<dbReference type="InterPro" id="IPR002052">
    <property type="entry name" value="DNA_methylase_N6_adenine_CS"/>
</dbReference>
<feature type="domain" description="Methyltransferase small" evidence="7">
    <location>
        <begin position="253"/>
        <end position="350"/>
    </location>
</feature>
<dbReference type="Gene3D" id="3.40.50.150">
    <property type="entry name" value="Vaccinia Virus protein VP39"/>
    <property type="match status" value="1"/>
</dbReference>
<name>A0A3N0YXB2_ANAGA</name>
<keyword evidence="2 9" id="KW-0489">Methyltransferase</keyword>
<dbReference type="GO" id="GO:0102559">
    <property type="term" value="F:peptide chain release factor N(5)-glutamine methyltransferase activity"/>
    <property type="evidence" value="ECO:0007669"/>
    <property type="project" value="UniProtKB-EC"/>
</dbReference>
<comment type="catalytic activity">
    <reaction evidence="5">
        <text>L-glutaminyl-[peptide chain release factor] + S-adenosyl-L-methionine = N(5)-methyl-L-glutaminyl-[peptide chain release factor] + S-adenosyl-L-homocysteine + H(+)</text>
        <dbReference type="Rhea" id="RHEA:42896"/>
        <dbReference type="Rhea" id="RHEA-COMP:10271"/>
        <dbReference type="Rhea" id="RHEA-COMP:10272"/>
        <dbReference type="ChEBI" id="CHEBI:15378"/>
        <dbReference type="ChEBI" id="CHEBI:30011"/>
        <dbReference type="ChEBI" id="CHEBI:57856"/>
        <dbReference type="ChEBI" id="CHEBI:59789"/>
        <dbReference type="ChEBI" id="CHEBI:61891"/>
        <dbReference type="EC" id="2.1.1.297"/>
    </reaction>
</comment>
<accession>A0A3N0YXB2</accession>
<dbReference type="Gene3D" id="1.10.8.10">
    <property type="entry name" value="DNA helicase RuvA subunit, C-terminal domain"/>
    <property type="match status" value="1"/>
</dbReference>
<dbReference type="SUPFAM" id="SSF53335">
    <property type="entry name" value="S-adenosyl-L-methionine-dependent methyltransferases"/>
    <property type="match status" value="1"/>
</dbReference>
<evidence type="ECO:0000313" key="9">
    <source>
        <dbReference type="EMBL" id="ROL50731.1"/>
    </source>
</evidence>
<dbReference type="EC" id="2.1.1.297" evidence="1"/>
<sequence length="383" mass="43266">MQLQPDKRSDIWVKTGSKKPEKKQLKESTPGTPALSQIRTLAFRRAAGLGERLLLLAQDLPSEVTEANTIPTYKKRFRQRRDLTLAQPYWKQALDDGHSEILTQIRTLYNMRSFVRLSSSAAEGAIAPPADCSITAEQAVRLWARHFTLHGISEPLLSSQYIISHVLGEKTLERVPRKRLRDTLTDREIERVWKLCSKRLTRMPVQYVIEEWDFSDLALKMKRPVFIPRPETEELVSLVLEDLRLIQGESQRTDLRGLEVGCGSGAIALSLLRSIPQLRVFALDQSQTAVCLTTENANRLGLQDRLDVHHLDVIKDADAILSECDPVDFIVSNPPYLLSQDMKTLQTEIFRFEDHAALDGGLDGLSVIRSILGLGSKLLKKRG</sequence>
<dbReference type="EMBL" id="RJVU01019434">
    <property type="protein sequence ID" value="ROL50731.1"/>
    <property type="molecule type" value="Genomic_DNA"/>
</dbReference>
<proteinExistence type="predicted"/>
<feature type="region of interest" description="Disordered" evidence="6">
    <location>
        <begin position="1"/>
        <end position="32"/>
    </location>
</feature>
<organism evidence="9 10">
    <name type="scientific">Anabarilius grahami</name>
    <name type="common">Kanglang fish</name>
    <name type="synonym">Barilius grahami</name>
    <dbReference type="NCBI Taxonomy" id="495550"/>
    <lineage>
        <taxon>Eukaryota</taxon>
        <taxon>Metazoa</taxon>
        <taxon>Chordata</taxon>
        <taxon>Craniata</taxon>
        <taxon>Vertebrata</taxon>
        <taxon>Euteleostomi</taxon>
        <taxon>Actinopterygii</taxon>
        <taxon>Neopterygii</taxon>
        <taxon>Teleostei</taxon>
        <taxon>Ostariophysi</taxon>
        <taxon>Cypriniformes</taxon>
        <taxon>Xenocyprididae</taxon>
        <taxon>Xenocypridinae</taxon>
        <taxon>Xenocypridinae incertae sedis</taxon>
        <taxon>Anabarilius</taxon>
    </lineage>
</organism>
<evidence type="ECO:0000256" key="6">
    <source>
        <dbReference type="SAM" id="MobiDB-lite"/>
    </source>
</evidence>
<keyword evidence="3 9" id="KW-0808">Transferase</keyword>
<feature type="compositionally biased region" description="Basic and acidic residues" evidence="6">
    <location>
        <begin position="1"/>
        <end position="11"/>
    </location>
</feature>
<keyword evidence="10" id="KW-1185">Reference proteome</keyword>
<dbReference type="GO" id="GO:0005739">
    <property type="term" value="C:mitochondrion"/>
    <property type="evidence" value="ECO:0007669"/>
    <property type="project" value="TreeGrafter"/>
</dbReference>
<dbReference type="PROSITE" id="PS00092">
    <property type="entry name" value="N6_MTASE"/>
    <property type="match status" value="1"/>
</dbReference>
<dbReference type="GO" id="GO:0032259">
    <property type="term" value="P:methylation"/>
    <property type="evidence" value="ECO:0007669"/>
    <property type="project" value="UniProtKB-KW"/>
</dbReference>
<dbReference type="InterPro" id="IPR004556">
    <property type="entry name" value="HemK-like"/>
</dbReference>
<evidence type="ECO:0000256" key="4">
    <source>
        <dbReference type="ARBA" id="ARBA00022691"/>
    </source>
</evidence>
<dbReference type="NCBIfam" id="TIGR00536">
    <property type="entry name" value="hemK_fam"/>
    <property type="match status" value="1"/>
</dbReference>
<keyword evidence="4" id="KW-0949">S-adenosyl-L-methionine</keyword>
<dbReference type="PANTHER" id="PTHR18895:SF74">
    <property type="entry name" value="MTRF1L RELEASE FACTOR GLUTAMINE METHYLTRANSFERASE"/>
    <property type="match status" value="1"/>
</dbReference>
<evidence type="ECO:0000256" key="1">
    <source>
        <dbReference type="ARBA" id="ARBA00012771"/>
    </source>
</evidence>
<dbReference type="CDD" id="cd02440">
    <property type="entry name" value="AdoMet_MTases"/>
    <property type="match status" value="1"/>
</dbReference>
<dbReference type="InterPro" id="IPR040758">
    <property type="entry name" value="PrmC_N"/>
</dbReference>
<dbReference type="Proteomes" id="UP000281406">
    <property type="component" value="Unassembled WGS sequence"/>
</dbReference>
<dbReference type="Pfam" id="PF17827">
    <property type="entry name" value="PrmC_N"/>
    <property type="match status" value="1"/>
</dbReference>
<dbReference type="GO" id="GO:0003676">
    <property type="term" value="F:nucleic acid binding"/>
    <property type="evidence" value="ECO:0007669"/>
    <property type="project" value="InterPro"/>
</dbReference>
<protein>
    <recommendedName>
        <fullName evidence="1">peptide chain release factor N(5)-glutamine methyltransferase</fullName>
        <ecNumber evidence="1">2.1.1.297</ecNumber>
    </recommendedName>
</protein>
<reference evidence="9 10" key="1">
    <citation type="submission" date="2018-10" db="EMBL/GenBank/DDBJ databases">
        <title>Genome assembly for a Yunnan-Guizhou Plateau 3E fish, Anabarilius grahami (Regan), and its evolutionary and genetic applications.</title>
        <authorList>
            <person name="Jiang W."/>
        </authorList>
    </citation>
    <scope>NUCLEOTIDE SEQUENCE [LARGE SCALE GENOMIC DNA]</scope>
    <source>
        <strain evidence="9">AG-KIZ</strain>
        <tissue evidence="9">Muscle</tissue>
    </source>
</reference>